<dbReference type="InterPro" id="IPR002182">
    <property type="entry name" value="NB-ARC"/>
</dbReference>
<keyword evidence="3" id="KW-0677">Repeat</keyword>
<comment type="similarity">
    <text evidence="1">Belongs to the disease resistance NB-LRR family.</text>
</comment>
<evidence type="ECO:0000256" key="4">
    <source>
        <dbReference type="ARBA" id="ARBA00022741"/>
    </source>
</evidence>
<accession>A0A2N9I513</accession>
<organism evidence="9">
    <name type="scientific">Fagus sylvatica</name>
    <name type="common">Beechnut</name>
    <dbReference type="NCBI Taxonomy" id="28930"/>
    <lineage>
        <taxon>Eukaryota</taxon>
        <taxon>Viridiplantae</taxon>
        <taxon>Streptophyta</taxon>
        <taxon>Embryophyta</taxon>
        <taxon>Tracheophyta</taxon>
        <taxon>Spermatophyta</taxon>
        <taxon>Magnoliopsida</taxon>
        <taxon>eudicotyledons</taxon>
        <taxon>Gunneridae</taxon>
        <taxon>Pentapetalae</taxon>
        <taxon>rosids</taxon>
        <taxon>fabids</taxon>
        <taxon>Fagales</taxon>
        <taxon>Fagaceae</taxon>
        <taxon>Fagus</taxon>
    </lineage>
</organism>
<dbReference type="FunFam" id="3.40.50.300:FF:001091">
    <property type="entry name" value="Probable disease resistance protein At1g61300"/>
    <property type="match status" value="1"/>
</dbReference>
<evidence type="ECO:0000256" key="7">
    <source>
        <dbReference type="SAM" id="MobiDB-lite"/>
    </source>
</evidence>
<dbReference type="SMART" id="SM00382">
    <property type="entry name" value="AAA"/>
    <property type="match status" value="1"/>
</dbReference>
<dbReference type="Gene3D" id="3.40.50.300">
    <property type="entry name" value="P-loop containing nucleotide triphosphate hydrolases"/>
    <property type="match status" value="1"/>
</dbReference>
<evidence type="ECO:0000256" key="6">
    <source>
        <dbReference type="ARBA" id="ARBA00022840"/>
    </source>
</evidence>
<evidence type="ECO:0000256" key="5">
    <source>
        <dbReference type="ARBA" id="ARBA00022821"/>
    </source>
</evidence>
<dbReference type="Gene3D" id="1.10.8.430">
    <property type="entry name" value="Helical domain of apoptotic protease-activating factors"/>
    <property type="match status" value="1"/>
</dbReference>
<dbReference type="InterPro" id="IPR003593">
    <property type="entry name" value="AAA+_ATPase"/>
</dbReference>
<dbReference type="PRINTS" id="PR00364">
    <property type="entry name" value="DISEASERSIST"/>
</dbReference>
<gene>
    <name evidence="9" type="ORF">FSB_LOCUS46793</name>
</gene>
<dbReference type="PANTHER" id="PTHR33463:SF203">
    <property type="entry name" value="AAA+ ATPASE DOMAIN-CONTAINING PROTEIN"/>
    <property type="match status" value="1"/>
</dbReference>
<evidence type="ECO:0000256" key="2">
    <source>
        <dbReference type="ARBA" id="ARBA00022614"/>
    </source>
</evidence>
<dbReference type="Pfam" id="PF00931">
    <property type="entry name" value="NB-ARC"/>
    <property type="match status" value="1"/>
</dbReference>
<keyword evidence="4" id="KW-0547">Nucleotide-binding</keyword>
<dbReference type="Gene3D" id="1.10.10.10">
    <property type="entry name" value="Winged helix-like DNA-binding domain superfamily/Winged helix DNA-binding domain"/>
    <property type="match status" value="1"/>
</dbReference>
<dbReference type="InterPro" id="IPR042197">
    <property type="entry name" value="Apaf_helical"/>
</dbReference>
<dbReference type="InterPro" id="IPR032675">
    <property type="entry name" value="LRR_dom_sf"/>
</dbReference>
<protein>
    <recommendedName>
        <fullName evidence="8">AAA+ ATPase domain-containing protein</fullName>
    </recommendedName>
</protein>
<dbReference type="Pfam" id="PF23247">
    <property type="entry name" value="LRR_RPS2"/>
    <property type="match status" value="3"/>
</dbReference>
<evidence type="ECO:0000259" key="8">
    <source>
        <dbReference type="SMART" id="SM00382"/>
    </source>
</evidence>
<dbReference type="GO" id="GO:0043531">
    <property type="term" value="F:ADP binding"/>
    <property type="evidence" value="ECO:0007669"/>
    <property type="project" value="InterPro"/>
</dbReference>
<feature type="domain" description="AAA+ ATPase" evidence="8">
    <location>
        <begin position="164"/>
        <end position="322"/>
    </location>
</feature>
<dbReference type="InterPro" id="IPR036388">
    <property type="entry name" value="WH-like_DNA-bd_sf"/>
</dbReference>
<dbReference type="Gene3D" id="3.80.10.10">
    <property type="entry name" value="Ribonuclease Inhibitor"/>
    <property type="match status" value="4"/>
</dbReference>
<evidence type="ECO:0000313" key="9">
    <source>
        <dbReference type="EMBL" id="SPD18911.1"/>
    </source>
</evidence>
<dbReference type="PANTHER" id="PTHR33463">
    <property type="entry name" value="NB-ARC DOMAIN-CONTAINING PROTEIN-RELATED"/>
    <property type="match status" value="1"/>
</dbReference>
<dbReference type="InterPro" id="IPR057135">
    <property type="entry name" value="At4g27190-like_LRR"/>
</dbReference>
<name>A0A2N9I513_FAGSY</name>
<keyword evidence="6" id="KW-0067">ATP-binding</keyword>
<dbReference type="SUPFAM" id="SSF52540">
    <property type="entry name" value="P-loop containing nucleoside triphosphate hydrolases"/>
    <property type="match status" value="1"/>
</dbReference>
<evidence type="ECO:0000256" key="3">
    <source>
        <dbReference type="ARBA" id="ARBA00022737"/>
    </source>
</evidence>
<dbReference type="Pfam" id="PF13855">
    <property type="entry name" value="LRR_8"/>
    <property type="match status" value="1"/>
</dbReference>
<dbReference type="GO" id="GO:0006952">
    <property type="term" value="P:defense response"/>
    <property type="evidence" value="ECO:0007669"/>
    <property type="project" value="UniProtKB-KW"/>
</dbReference>
<dbReference type="SUPFAM" id="SSF52047">
    <property type="entry name" value="RNI-like"/>
    <property type="match status" value="1"/>
</dbReference>
<evidence type="ECO:0000256" key="1">
    <source>
        <dbReference type="ARBA" id="ARBA00008894"/>
    </source>
</evidence>
<dbReference type="InterPro" id="IPR050905">
    <property type="entry name" value="Plant_NBS-LRR"/>
</dbReference>
<sequence>MEIVISIVAKIGEYLVEPIGQQFGYLIHPNSNVQNLKDQFQKLGDKREGLQLLIDAEKRNGLEILPEVNTWIEKVDKISQDRQRFIDIEDKMFLNLKSRYSLSKKAKKKTLEIDGLLKEAEQTFFNKVSYSPRPLGVVSTEVFKHFESRKSIMKEVLEALRDDNINMISICGMGGIGKTTMAKEVAKRAKEAKLFDEDVMAAVSQNQDVKHIQGQIADMLHLELKTESLQERANQLFERLRDSESVDIKEEKDNKSVDIKEKKDSKSVLVILDDVWEALNLTDIGIPYGGQYKRCKILLTSRSEEACNQMRSQKIVPIKVLSEEEAWNLFREMAGDCVDTPGLRPTAKEVAKECEGLPVAIVTVGRALENKSEVEWIAALQQLKMSIPKHIPGLDSKVYSSIELSYSYLKSYEAKSCFLLCCLFPEDYDIPIEYLVRYGVGGRFFARNNVVETRIEVHAMVKNLKRSFLLLDSSKEECVKMHDVVRDVAISIADKQGFLVRCDDKMEEWPEKDTYGHYAAISLVSRELKRHPDGIKCPKLELLQLSCSRNSSQTLPANLFQGMKELKVLSMRGTSISSLPQSIQVLQNLRTLHLEYCVLADVSTIGALGNLEILSFLGSEIKELPREIGNLGHLKLLDLSECSTLQRIPYGLLSSLSRLEEFYMSNVMPLWERTPRYLLNNKLTLGDVDASDIKESRLLCQLLEKSEILELRNIKDLKSILYELHQEDLPCLKVLTVYRSEDVEYVIDATSDQTPRDAFPILESLTLDDLSNLKEIYHGQFPERSFSGAQLACFGNLTSLHLDACYRLKNVFSLSIAKGLVQLQELYIERCTDMEEIFSKEGQDEKAFDMIKFPQLKHVELYDVPRLIGFCTFVDPIELVQPSHAKGTQPILNQEDVITEFQHEQHHTGSFPQSGPISNKFLSSKTIFWSPNLGMLDMWDNDSIEVLFDLEGLMFQSQRIDVLAQLKTLRLEKLSKLMYVWKNFSRGILGFQNLTSIEVGHCPNLRYLFLESNDMMENIIQREGEEEAADTIVFPKVSSFILISLPNLMSFCFEAYSFEWPSMKEIRVSYCHKLKTFGSEIQSPRKQKKIKGLDSRPQEPGVGSSSIRSSLGFLGRWLECVPHCRNYGLVDLSDHMCPTKKSHGSSSVNKEGTLTKLKDQRANVVDKPLEIWSFFPSNMIECLKNLEVIELEECHSIEAIFQLEELNVEENHVASVLNQLRDLKLNGLPKMMHIWKKGPERIMGFENLRLLEVRECNSLTYLFSPSIAKLLVMLEEIQVIDCQKIEEILARAREEGEEKESVSFEKVNLIVLDNLPNLECFCNEANAFGWPSLKKMRVESCPTLRTFVPTKLLTPQLERVYEDDEYKTCQWKGDLNATIEHIFKGKETETSDDETVTTQQLNYL</sequence>
<feature type="region of interest" description="Disordered" evidence="7">
    <location>
        <begin position="1082"/>
        <end position="1106"/>
    </location>
</feature>
<keyword evidence="5" id="KW-0611">Plant defense</keyword>
<reference evidence="9" key="1">
    <citation type="submission" date="2018-02" db="EMBL/GenBank/DDBJ databases">
        <authorList>
            <person name="Cohen D.B."/>
            <person name="Kent A.D."/>
        </authorList>
    </citation>
    <scope>NUCLEOTIDE SEQUENCE</scope>
</reference>
<keyword evidence="2" id="KW-0433">Leucine-rich repeat</keyword>
<dbReference type="EMBL" id="OIVN01004717">
    <property type="protein sequence ID" value="SPD18911.1"/>
    <property type="molecule type" value="Genomic_DNA"/>
</dbReference>
<dbReference type="SUPFAM" id="SSF52058">
    <property type="entry name" value="L domain-like"/>
    <property type="match status" value="1"/>
</dbReference>
<proteinExistence type="inferred from homology"/>
<dbReference type="GO" id="GO:0005524">
    <property type="term" value="F:ATP binding"/>
    <property type="evidence" value="ECO:0007669"/>
    <property type="project" value="UniProtKB-KW"/>
</dbReference>
<dbReference type="InterPro" id="IPR027417">
    <property type="entry name" value="P-loop_NTPase"/>
</dbReference>
<dbReference type="InterPro" id="IPR001611">
    <property type="entry name" value="Leu-rich_rpt"/>
</dbReference>